<sequence>MNIQRSVSRFVAQSNDIFHQLRSKGEILSDVDLVTLREQLYILDTEADHLQNLKQPRSEMSRLIPAGRLPKVRTGRHGQS</sequence>
<dbReference type="EMBL" id="LT828648">
    <property type="protein sequence ID" value="SLM49409.1"/>
    <property type="molecule type" value="Genomic_DNA"/>
</dbReference>
<name>A0A1W1I952_9BACT</name>
<proteinExistence type="predicted"/>
<dbReference type="Proteomes" id="UP000192042">
    <property type="component" value="Chromosome I"/>
</dbReference>
<dbReference type="STRING" id="1325564.NSJP_3242"/>
<reference evidence="1 2" key="1">
    <citation type="submission" date="2017-03" db="EMBL/GenBank/DDBJ databases">
        <authorList>
            <person name="Afonso C.L."/>
            <person name="Miller P.J."/>
            <person name="Scott M.A."/>
            <person name="Spackman E."/>
            <person name="Goraichik I."/>
            <person name="Dimitrov K.M."/>
            <person name="Suarez D.L."/>
            <person name="Swayne D.E."/>
        </authorList>
    </citation>
    <scope>NUCLEOTIDE SEQUENCE [LARGE SCALE GENOMIC DNA]</scope>
    <source>
        <strain evidence="1">Genome sequencing of Nitrospira japonica strain NJ11</strain>
    </source>
</reference>
<evidence type="ECO:0000313" key="1">
    <source>
        <dbReference type="EMBL" id="SLM49409.1"/>
    </source>
</evidence>
<dbReference type="KEGG" id="nja:NSJP_3242"/>
<keyword evidence="2" id="KW-1185">Reference proteome</keyword>
<gene>
    <name evidence="1" type="ORF">NSJP_3242</name>
</gene>
<accession>A0A1W1I952</accession>
<dbReference type="AlphaFoldDB" id="A0A1W1I952"/>
<organism evidence="1 2">
    <name type="scientific">Nitrospira japonica</name>
    <dbReference type="NCBI Taxonomy" id="1325564"/>
    <lineage>
        <taxon>Bacteria</taxon>
        <taxon>Pseudomonadati</taxon>
        <taxon>Nitrospirota</taxon>
        <taxon>Nitrospiria</taxon>
        <taxon>Nitrospirales</taxon>
        <taxon>Nitrospiraceae</taxon>
        <taxon>Nitrospira</taxon>
    </lineage>
</organism>
<protein>
    <submittedName>
        <fullName evidence="1">Uncharacterized protein</fullName>
    </submittedName>
</protein>
<dbReference type="RefSeq" id="WP_080887639.1">
    <property type="nucleotide sequence ID" value="NZ_LT828648.1"/>
</dbReference>
<evidence type="ECO:0000313" key="2">
    <source>
        <dbReference type="Proteomes" id="UP000192042"/>
    </source>
</evidence>
<dbReference type="OrthoDB" id="9939735at2"/>